<reference evidence="2 3" key="1">
    <citation type="submission" date="2024-03" db="EMBL/GenBank/DDBJ databases">
        <title>Human intestinal bacterial collection.</title>
        <authorList>
            <person name="Pauvert C."/>
            <person name="Hitch T.C.A."/>
            <person name="Clavel T."/>
        </authorList>
    </citation>
    <scope>NUCLEOTIDE SEQUENCE [LARGE SCALE GENOMIC DNA]</scope>
    <source>
        <strain evidence="2 3">CLA-AA-H78B</strain>
    </source>
</reference>
<protein>
    <submittedName>
        <fullName evidence="2">Stage III sporulation protein AE</fullName>
    </submittedName>
</protein>
<sequence>MEQIDLSEIQELLDDILGGTVDFQQLVEQGTSGQSILSWGGILHNFGTIFLQELVMQKRLWVHVLLLAVASAVLLHFAEVFKNRSVSQISFAMIYMILLLILMVSFQNSMEIARDVLLAMRNFMTVLAPAYFLAMTMTSYVASAGVYYEFILLLVSGLQRVLELFVLPCIEIYVLLVMVDHLSGEERLSRLTELLEMVVGWSLKGVVAAVMAFHMIQGLLTPAADAFRKLTVSKGIEMIPGIGDAGSSVTDMVLGSAMLIKNGIGAAALVVLLLLCLIPLAKLGIMMAAYYLLAAVLQPISDERITGCLAGVGCGMKLLFQTICMVLVLFLLTVALTTAITGR</sequence>
<feature type="transmembrane region" description="Helical" evidence="1">
    <location>
        <begin position="89"/>
        <end position="110"/>
    </location>
</feature>
<organism evidence="2 3">
    <name type="scientific">Hominiventricola aquisgranensis</name>
    <dbReference type="NCBI Taxonomy" id="3133164"/>
    <lineage>
        <taxon>Bacteria</taxon>
        <taxon>Bacillati</taxon>
        <taxon>Bacillota</taxon>
        <taxon>Clostridia</taxon>
        <taxon>Lachnospirales</taxon>
        <taxon>Lachnospiraceae</taxon>
        <taxon>Hominiventricola</taxon>
    </lineage>
</organism>
<feature type="transmembrane region" description="Helical" evidence="1">
    <location>
        <begin position="199"/>
        <end position="220"/>
    </location>
</feature>
<accession>A0ABV1I2F5</accession>
<feature type="transmembrane region" description="Helical" evidence="1">
    <location>
        <begin position="60"/>
        <end position="77"/>
    </location>
</feature>
<gene>
    <name evidence="2" type="ORF">WMO62_09855</name>
</gene>
<feature type="transmembrane region" description="Helical" evidence="1">
    <location>
        <begin position="130"/>
        <end position="154"/>
    </location>
</feature>
<dbReference type="Pfam" id="PF09546">
    <property type="entry name" value="Spore_III_AE"/>
    <property type="match status" value="1"/>
</dbReference>
<evidence type="ECO:0000313" key="3">
    <source>
        <dbReference type="Proteomes" id="UP001470288"/>
    </source>
</evidence>
<evidence type="ECO:0000256" key="1">
    <source>
        <dbReference type="SAM" id="Phobius"/>
    </source>
</evidence>
<feature type="transmembrane region" description="Helical" evidence="1">
    <location>
        <begin position="318"/>
        <end position="340"/>
    </location>
</feature>
<dbReference type="InterPro" id="IPR014194">
    <property type="entry name" value="Spore_III_AE"/>
</dbReference>
<evidence type="ECO:0000313" key="2">
    <source>
        <dbReference type="EMBL" id="MEQ2579131.1"/>
    </source>
</evidence>
<feature type="transmembrane region" description="Helical" evidence="1">
    <location>
        <begin position="266"/>
        <end position="293"/>
    </location>
</feature>
<comment type="caution">
    <text evidence="2">The sequence shown here is derived from an EMBL/GenBank/DDBJ whole genome shotgun (WGS) entry which is preliminary data.</text>
</comment>
<feature type="transmembrane region" description="Helical" evidence="1">
    <location>
        <begin position="161"/>
        <end position="179"/>
    </location>
</feature>
<keyword evidence="1" id="KW-0472">Membrane</keyword>
<keyword evidence="3" id="KW-1185">Reference proteome</keyword>
<dbReference type="Proteomes" id="UP001470288">
    <property type="component" value="Unassembled WGS sequence"/>
</dbReference>
<name>A0ABV1I2F5_9FIRM</name>
<keyword evidence="1" id="KW-1133">Transmembrane helix</keyword>
<keyword evidence="1" id="KW-0812">Transmembrane</keyword>
<dbReference type="RefSeq" id="WP_349144552.1">
    <property type="nucleotide sequence ID" value="NZ_JBBMFC010000016.1"/>
</dbReference>
<proteinExistence type="predicted"/>
<dbReference type="EMBL" id="JBBMFC010000016">
    <property type="protein sequence ID" value="MEQ2579131.1"/>
    <property type="molecule type" value="Genomic_DNA"/>
</dbReference>